<dbReference type="Proteomes" id="UP000595498">
    <property type="component" value="Chromosome"/>
</dbReference>
<proteinExistence type="predicted"/>
<keyword evidence="2" id="KW-1185">Reference proteome</keyword>
<reference evidence="1 2" key="1">
    <citation type="submission" date="2021-01" db="EMBL/GenBank/DDBJ databases">
        <title>FDA dAtabase for Regulatory Grade micrObial Sequences (FDA-ARGOS): Supporting development and validation of Infectious Disease Dx tests.</title>
        <authorList>
            <person name="Sproer C."/>
            <person name="Gronow S."/>
            <person name="Severitt S."/>
            <person name="Schroder I."/>
            <person name="Tallon L."/>
            <person name="Sadzewicz L."/>
            <person name="Zhao X."/>
            <person name="Boylan J."/>
            <person name="Ott S."/>
            <person name="Bowen H."/>
            <person name="Vavikolanu K."/>
            <person name="Mehta A."/>
            <person name="Aluvathingal J."/>
            <person name="Nadendla S."/>
            <person name="Lowell S."/>
            <person name="Myers T."/>
            <person name="Yan Y."/>
            <person name="Sichtig H."/>
        </authorList>
    </citation>
    <scope>NUCLEOTIDE SEQUENCE [LARGE SCALE GENOMIC DNA]</scope>
    <source>
        <strain evidence="1 2">FDAARGOS_1141</strain>
    </source>
</reference>
<evidence type="ECO:0000313" key="2">
    <source>
        <dbReference type="Proteomes" id="UP000595498"/>
    </source>
</evidence>
<sequence>MKQSTLFLILIFFSIVVQGQQFDSTYGKPLIVLTETNPWAMVMGSDIPSFALYENGQIIYKKIENKQLKIYEATLRKSELEYVIKSLDITDSIYKLPEYIEVSSWTDQPSNELILNIDSIKMISVYGNIGTKGEDRKATPKQFLTVYDNIKKYKSNSAKEWLPNKIEVIFWDYAYAPNKRPWLAGFPDLNSTTTVKRGDDENIMYSVYIDKKDFEEFKKYYLSMEEKQAVEINGKMMAIDYRLPFPNLE</sequence>
<gene>
    <name evidence="1" type="ORF">I6I98_14565</name>
</gene>
<evidence type="ECO:0000313" key="1">
    <source>
        <dbReference type="EMBL" id="QQT51517.1"/>
    </source>
</evidence>
<organism evidence="1 2">
    <name type="scientific">Sphingobacterium multivorum</name>
    <dbReference type="NCBI Taxonomy" id="28454"/>
    <lineage>
        <taxon>Bacteria</taxon>
        <taxon>Pseudomonadati</taxon>
        <taxon>Bacteroidota</taxon>
        <taxon>Sphingobacteriia</taxon>
        <taxon>Sphingobacteriales</taxon>
        <taxon>Sphingobacteriaceae</taxon>
        <taxon>Sphingobacterium</taxon>
    </lineage>
</organism>
<name>A0ABX7CNA7_SPHMU</name>
<accession>A0ABX7CNA7</accession>
<dbReference type="EMBL" id="CP068224">
    <property type="protein sequence ID" value="QQT51517.1"/>
    <property type="molecule type" value="Genomic_DNA"/>
</dbReference>
<protein>
    <recommendedName>
        <fullName evidence="3">GLPGLI family protein</fullName>
    </recommendedName>
</protein>
<evidence type="ECO:0008006" key="3">
    <source>
        <dbReference type="Google" id="ProtNLM"/>
    </source>
</evidence>